<dbReference type="GO" id="GO:0006144">
    <property type="term" value="P:purine nucleobase metabolic process"/>
    <property type="evidence" value="ECO:0007669"/>
    <property type="project" value="UniProtKB-KW"/>
</dbReference>
<dbReference type="Pfam" id="PF04115">
    <property type="entry name" value="Ureidogly_lyase"/>
    <property type="match status" value="1"/>
</dbReference>
<sequence length="316" mass="33892">MPRSIPSPSLRIPLEPLTHAAFTPFGTVTSNPSHSPSPSTPGYSSTPLSASVSANQGTATKYAAAAPLTDFYAYLSPSRKPSSPQLSLFVCHPRRLRQLEPVGPIEAFEADYGAEDEMVKRLFDVRVLERHPYTSQTFIPMGLGAEGAHTHYIVIVAPTLPVAGEKRENEERYKPYPTPPRDHRASNIELTYERARPAPYWNENSPQPSGAASGSQQERPRGTGLPDLANARAFLATGRQAVTYAAGTWHAPMAVLGKESVDFAVVQWANAVASEDCQEVELRGQGVGGEGVSVEVEFGDSGEIVVAGLGGVKAKL</sequence>
<reference evidence="6" key="1">
    <citation type="journal article" date="2020" name="Stud. Mycol.">
        <title>101 Dothideomycetes genomes: a test case for predicting lifestyles and emergence of pathogens.</title>
        <authorList>
            <person name="Haridas S."/>
            <person name="Albert R."/>
            <person name="Binder M."/>
            <person name="Bloem J."/>
            <person name="Labutti K."/>
            <person name="Salamov A."/>
            <person name="Andreopoulos B."/>
            <person name="Baker S."/>
            <person name="Barry K."/>
            <person name="Bills G."/>
            <person name="Bluhm B."/>
            <person name="Cannon C."/>
            <person name="Castanera R."/>
            <person name="Culley D."/>
            <person name="Daum C."/>
            <person name="Ezra D."/>
            <person name="Gonzalez J."/>
            <person name="Henrissat B."/>
            <person name="Kuo A."/>
            <person name="Liang C."/>
            <person name="Lipzen A."/>
            <person name="Lutzoni F."/>
            <person name="Magnuson J."/>
            <person name="Mondo S."/>
            <person name="Nolan M."/>
            <person name="Ohm R."/>
            <person name="Pangilinan J."/>
            <person name="Park H.-J."/>
            <person name="Ramirez L."/>
            <person name="Alfaro M."/>
            <person name="Sun H."/>
            <person name="Tritt A."/>
            <person name="Yoshinaga Y."/>
            <person name="Zwiers L.-H."/>
            <person name="Turgeon B."/>
            <person name="Goodwin S."/>
            <person name="Spatafora J."/>
            <person name="Crous P."/>
            <person name="Grigoriev I."/>
        </authorList>
    </citation>
    <scope>NUCLEOTIDE SEQUENCE</scope>
    <source>
        <strain evidence="6">CBS 113979</strain>
    </source>
</reference>
<evidence type="ECO:0000256" key="4">
    <source>
        <dbReference type="ARBA" id="ARBA00047684"/>
    </source>
</evidence>
<dbReference type="OrthoDB" id="10266039at2759"/>
<comment type="subunit">
    <text evidence="1">Homodimer.</text>
</comment>
<dbReference type="SUPFAM" id="SSF51182">
    <property type="entry name" value="RmlC-like cupins"/>
    <property type="match status" value="1"/>
</dbReference>
<evidence type="ECO:0000256" key="5">
    <source>
        <dbReference type="SAM" id="MobiDB-lite"/>
    </source>
</evidence>
<dbReference type="AlphaFoldDB" id="A0A6G1H5M9"/>
<dbReference type="GO" id="GO:0004848">
    <property type="term" value="F:ureidoglycolate hydrolase activity"/>
    <property type="evidence" value="ECO:0007669"/>
    <property type="project" value="InterPro"/>
</dbReference>
<feature type="compositionally biased region" description="Polar residues" evidence="5">
    <location>
        <begin position="202"/>
        <end position="217"/>
    </location>
</feature>
<dbReference type="PANTHER" id="PTHR21221:SF1">
    <property type="entry name" value="UREIDOGLYCOLATE LYASE"/>
    <property type="match status" value="1"/>
</dbReference>
<dbReference type="Gene3D" id="2.60.120.480">
    <property type="entry name" value="Ureidoglycolate hydrolase"/>
    <property type="match status" value="1"/>
</dbReference>
<name>A0A6G1H5M9_9PEZI</name>
<accession>A0A6G1H5M9</accession>
<evidence type="ECO:0000313" key="6">
    <source>
        <dbReference type="EMBL" id="KAF1988309.1"/>
    </source>
</evidence>
<dbReference type="CDD" id="cd20298">
    <property type="entry name" value="cupin_UAH"/>
    <property type="match status" value="1"/>
</dbReference>
<comment type="catalytic activity">
    <reaction evidence="4">
        <text>(S)-ureidoglycolate = urea + glyoxylate</text>
        <dbReference type="Rhea" id="RHEA:11304"/>
        <dbReference type="ChEBI" id="CHEBI:16199"/>
        <dbReference type="ChEBI" id="CHEBI:36655"/>
        <dbReference type="ChEBI" id="CHEBI:57296"/>
        <dbReference type="EC" id="4.3.2.3"/>
    </reaction>
</comment>
<dbReference type="GO" id="GO:0000256">
    <property type="term" value="P:allantoin catabolic process"/>
    <property type="evidence" value="ECO:0007669"/>
    <property type="project" value="InterPro"/>
</dbReference>
<feature type="compositionally biased region" description="Basic and acidic residues" evidence="5">
    <location>
        <begin position="166"/>
        <end position="196"/>
    </location>
</feature>
<keyword evidence="3" id="KW-0456">Lyase</keyword>
<keyword evidence="2" id="KW-0659">Purine metabolism</keyword>
<proteinExistence type="predicted"/>
<dbReference type="EMBL" id="ML977149">
    <property type="protein sequence ID" value="KAF1988309.1"/>
    <property type="molecule type" value="Genomic_DNA"/>
</dbReference>
<dbReference type="InterPro" id="IPR024060">
    <property type="entry name" value="Ureidoglycolate_lyase_dom_sf"/>
</dbReference>
<evidence type="ECO:0000256" key="1">
    <source>
        <dbReference type="ARBA" id="ARBA00011738"/>
    </source>
</evidence>
<organism evidence="6 7">
    <name type="scientific">Aulographum hederae CBS 113979</name>
    <dbReference type="NCBI Taxonomy" id="1176131"/>
    <lineage>
        <taxon>Eukaryota</taxon>
        <taxon>Fungi</taxon>
        <taxon>Dikarya</taxon>
        <taxon>Ascomycota</taxon>
        <taxon>Pezizomycotina</taxon>
        <taxon>Dothideomycetes</taxon>
        <taxon>Pleosporomycetidae</taxon>
        <taxon>Aulographales</taxon>
        <taxon>Aulographaceae</taxon>
    </lineage>
</organism>
<protein>
    <recommendedName>
        <fullName evidence="8">Ureidoglycolate hydrolase</fullName>
    </recommendedName>
</protein>
<dbReference type="Proteomes" id="UP000800041">
    <property type="component" value="Unassembled WGS sequence"/>
</dbReference>
<keyword evidence="7" id="KW-1185">Reference proteome</keyword>
<feature type="region of interest" description="Disordered" evidence="5">
    <location>
        <begin position="166"/>
        <end position="226"/>
    </location>
</feature>
<evidence type="ECO:0008006" key="8">
    <source>
        <dbReference type="Google" id="ProtNLM"/>
    </source>
</evidence>
<feature type="compositionally biased region" description="Low complexity" evidence="5">
    <location>
        <begin position="27"/>
        <end position="49"/>
    </location>
</feature>
<feature type="region of interest" description="Disordered" evidence="5">
    <location>
        <begin position="25"/>
        <end position="51"/>
    </location>
</feature>
<dbReference type="InterPro" id="IPR007247">
    <property type="entry name" value="Ureidogly_lyase"/>
</dbReference>
<evidence type="ECO:0000256" key="3">
    <source>
        <dbReference type="ARBA" id="ARBA00023239"/>
    </source>
</evidence>
<dbReference type="GO" id="GO:0050385">
    <property type="term" value="F:ureidoglycolate lyase activity"/>
    <property type="evidence" value="ECO:0007669"/>
    <property type="project" value="UniProtKB-EC"/>
</dbReference>
<dbReference type="InterPro" id="IPR047233">
    <property type="entry name" value="UAH_cupin"/>
</dbReference>
<evidence type="ECO:0000256" key="2">
    <source>
        <dbReference type="ARBA" id="ARBA00022631"/>
    </source>
</evidence>
<evidence type="ECO:0000313" key="7">
    <source>
        <dbReference type="Proteomes" id="UP000800041"/>
    </source>
</evidence>
<gene>
    <name evidence="6" type="ORF">K402DRAFT_392060</name>
</gene>
<dbReference type="PANTHER" id="PTHR21221">
    <property type="entry name" value="UREIDOGLYCOLATE HYDROLASE"/>
    <property type="match status" value="1"/>
</dbReference>
<dbReference type="InterPro" id="IPR011051">
    <property type="entry name" value="RmlC_Cupin_sf"/>
</dbReference>